<proteinExistence type="predicted"/>
<gene>
    <name evidence="1" type="ORF">CKN69_01125</name>
</gene>
<sequence length="145" mass="17036">MNEQRFTMMNLASREIVGNIRDIIEIVSTVELNNYGEGRFQNGPTMVEFKPTEIESEEQTFKVYLPINEEVSGEGNDGVNWKWVPELNLTKVLRGRVPFDEGIETKLEEMKSYLQENSIPYEDRLILLFSKIYEEYWVDMVIPYV</sequence>
<dbReference type="Proteomes" id="UP000297938">
    <property type="component" value="Unassembled WGS sequence"/>
</dbReference>
<evidence type="ECO:0000313" key="2">
    <source>
        <dbReference type="Proteomes" id="UP000297938"/>
    </source>
</evidence>
<dbReference type="AlphaFoldDB" id="A0A7Z8G6S8"/>
<reference evidence="1 2" key="1">
    <citation type="journal article" date="2018" name="Int. J. Food Microbiol.">
        <title>Growth of Carnobacterium spp. isolated from chilled vacuum-packaged meat under relevant acidic conditions.</title>
        <authorList>
            <person name="Zhang P."/>
            <person name="Badoni M."/>
            <person name="Ganzle M."/>
            <person name="Yang X."/>
        </authorList>
    </citation>
    <scope>NUCLEOTIDE SEQUENCE [LARGE SCALE GENOMIC DNA]</scope>
    <source>
        <strain evidence="1 2">B2</strain>
    </source>
</reference>
<dbReference type="RefSeq" id="WP_135025550.1">
    <property type="nucleotide sequence ID" value="NZ_CBCPJW010000002.1"/>
</dbReference>
<dbReference type="EMBL" id="NRPP01000003">
    <property type="protein sequence ID" value="TFJ29460.1"/>
    <property type="molecule type" value="Genomic_DNA"/>
</dbReference>
<protein>
    <submittedName>
        <fullName evidence="1">Uncharacterized protein</fullName>
    </submittedName>
</protein>
<evidence type="ECO:0000313" key="1">
    <source>
        <dbReference type="EMBL" id="TFJ29460.1"/>
    </source>
</evidence>
<accession>A0A7Z8G6S8</accession>
<name>A0A7Z8G6S8_CARDV</name>
<organism evidence="1 2">
    <name type="scientific">Carnobacterium divergens</name>
    <name type="common">Lactobacillus divergens</name>
    <dbReference type="NCBI Taxonomy" id="2748"/>
    <lineage>
        <taxon>Bacteria</taxon>
        <taxon>Bacillati</taxon>
        <taxon>Bacillota</taxon>
        <taxon>Bacilli</taxon>
        <taxon>Lactobacillales</taxon>
        <taxon>Carnobacteriaceae</taxon>
        <taxon>Carnobacterium</taxon>
    </lineage>
</organism>
<comment type="caution">
    <text evidence="1">The sequence shown here is derived from an EMBL/GenBank/DDBJ whole genome shotgun (WGS) entry which is preliminary data.</text>
</comment>